<accession>A0A814KRU5</accession>
<evidence type="ECO:0000313" key="1">
    <source>
        <dbReference type="EMBL" id="CAF1054717.1"/>
    </source>
</evidence>
<dbReference type="EMBL" id="CAJNOV010001240">
    <property type="protein sequence ID" value="CAF1054717.1"/>
    <property type="molecule type" value="Genomic_DNA"/>
</dbReference>
<gene>
    <name evidence="2" type="ORF">BYL167_LOCUS26972</name>
    <name evidence="1" type="ORF">CJN711_LOCUS4926</name>
</gene>
<name>A0A814KRU5_9BILA</name>
<organism evidence="1 3">
    <name type="scientific">Rotaria magnacalcarata</name>
    <dbReference type="NCBI Taxonomy" id="392030"/>
    <lineage>
        <taxon>Eukaryota</taxon>
        <taxon>Metazoa</taxon>
        <taxon>Spiralia</taxon>
        <taxon>Gnathifera</taxon>
        <taxon>Rotifera</taxon>
        <taxon>Eurotatoria</taxon>
        <taxon>Bdelloidea</taxon>
        <taxon>Philodinida</taxon>
        <taxon>Philodinidae</taxon>
        <taxon>Rotaria</taxon>
    </lineage>
</organism>
<dbReference type="AlphaFoldDB" id="A0A814KRU5"/>
<feature type="non-terminal residue" evidence="1">
    <location>
        <position position="25"/>
    </location>
</feature>
<dbReference type="Proteomes" id="UP000663855">
    <property type="component" value="Unassembled WGS sequence"/>
</dbReference>
<protein>
    <submittedName>
        <fullName evidence="1">Uncharacterized protein</fullName>
    </submittedName>
</protein>
<dbReference type="EMBL" id="CAJOBH010033078">
    <property type="protein sequence ID" value="CAF4287976.1"/>
    <property type="molecule type" value="Genomic_DNA"/>
</dbReference>
<evidence type="ECO:0000313" key="3">
    <source>
        <dbReference type="Proteomes" id="UP000663855"/>
    </source>
</evidence>
<dbReference type="Proteomes" id="UP000681967">
    <property type="component" value="Unassembled WGS sequence"/>
</dbReference>
<proteinExistence type="predicted"/>
<evidence type="ECO:0000313" key="2">
    <source>
        <dbReference type="EMBL" id="CAF4287976.1"/>
    </source>
</evidence>
<sequence>MPLVETIPVDVEQVRQLARDHWGVE</sequence>
<comment type="caution">
    <text evidence="1">The sequence shown here is derived from an EMBL/GenBank/DDBJ whole genome shotgun (WGS) entry which is preliminary data.</text>
</comment>
<reference evidence="1" key="1">
    <citation type="submission" date="2021-02" db="EMBL/GenBank/DDBJ databases">
        <authorList>
            <person name="Nowell W R."/>
        </authorList>
    </citation>
    <scope>NUCLEOTIDE SEQUENCE</scope>
</reference>